<feature type="transmembrane region" description="Helical" evidence="1">
    <location>
        <begin position="263"/>
        <end position="284"/>
    </location>
</feature>
<dbReference type="EMBL" id="CM000832">
    <property type="protein sequence ID" value="EET06520.1"/>
    <property type="molecule type" value="Genomic_DNA"/>
</dbReference>
<protein>
    <submittedName>
        <fullName evidence="2">Uncharacterized protein</fullName>
    </submittedName>
</protein>
<evidence type="ECO:0000256" key="1">
    <source>
        <dbReference type="SAM" id="Phobius"/>
    </source>
</evidence>
<name>A0A0E1VZY5_BURPE</name>
<reference evidence="2" key="1">
    <citation type="submission" date="2009-05" db="EMBL/GenBank/DDBJ databases">
        <authorList>
            <person name="Harkins D.M."/>
            <person name="DeShazer D."/>
            <person name="Woods D.E."/>
            <person name="Brinkac L.M."/>
            <person name="Brown K.A."/>
            <person name="Hung G.C."/>
            <person name="Tuanyok A."/>
            <person name="Zhang B."/>
            <person name="Nierman W.C."/>
        </authorList>
    </citation>
    <scope>NUCLEOTIDE SEQUENCE [LARGE SCALE GENOMIC DNA]</scope>
    <source>
        <strain evidence="2">1710a</strain>
    </source>
</reference>
<sequence length="340" mass="35235">MPDKHNHRADAEGLSLGSLRTAAWLRYLLDHAERFAAAAASSREARVAAAARDTLAKAGAHARREPAADAGLLLNELLAALEGDGASVDEARGNAYGELARTPPKRLLAAVDRYLPGSKAVFDGAHGVADVLGYDDAELGWAALDSIELGIGRALASDGKAADDAMRGIAAFEGPAAGRVIDHAIGRMWGADEKRADALSALAAFSATLAMNAPITLDAYGGEHNGVAAAILRERGDLASAPGLLAALAVCRLDRLTGAGSFWAYYLLAGVMIAAPQAVASIAARFHRDALSAWLDMLLAVPARSPIGDAGEAALARLAASMSFTSRHNPIVHTRHRSMG</sequence>
<dbReference type="HOGENOM" id="CLU_739035_0_0_4"/>
<gene>
    <name evidence="2" type="ORF">BURPS1710A_3656</name>
</gene>
<dbReference type="AlphaFoldDB" id="A0A0E1VZY5"/>
<keyword evidence="1" id="KW-1133">Transmembrane helix</keyword>
<dbReference type="RefSeq" id="WP_004527607.1">
    <property type="nucleotide sequence ID" value="NZ_CM000832.1"/>
</dbReference>
<evidence type="ECO:0000313" key="2">
    <source>
        <dbReference type="EMBL" id="EET06520.1"/>
    </source>
</evidence>
<keyword evidence="1" id="KW-0812">Transmembrane</keyword>
<organism evidence="2">
    <name type="scientific">Burkholderia pseudomallei 1710a</name>
    <dbReference type="NCBI Taxonomy" id="320371"/>
    <lineage>
        <taxon>Bacteria</taxon>
        <taxon>Pseudomonadati</taxon>
        <taxon>Pseudomonadota</taxon>
        <taxon>Betaproteobacteria</taxon>
        <taxon>Burkholderiales</taxon>
        <taxon>Burkholderiaceae</taxon>
        <taxon>Burkholderia</taxon>
        <taxon>pseudomallei group</taxon>
    </lineage>
</organism>
<keyword evidence="1" id="KW-0472">Membrane</keyword>
<accession>A0A0E1VZY5</accession>
<dbReference type="Proteomes" id="UP000001812">
    <property type="component" value="Chromosome I"/>
</dbReference>
<proteinExistence type="predicted"/>